<name>A0A7X6DE91_9BURK</name>
<gene>
    <name evidence="1" type="ORF">RAMLITH_07015</name>
</gene>
<sequence length="403" mass="44514">MPYAEAGAFGRELELWLAQIERELLPKDPAAALELAEAFIQSDGLFLERTDDSNGAIGAALGAGCVLWLKAAARCEAPPDQWPDRLLRLARDDGYGAREDLLLHANLLLDEAAMRQLVARFEVELRGVLAAARDRQDSRLPVEVFTVSEPLTLLSRALRDPDVQVRAVQMYSPEPNPLQKAEFARAYLDCGRAEVALDWLQGSWGPHEGERQSLLAQSLERLGRLGEAASIRRQIFKRSLSVTDLHHWLEDLAVPEQPAAVAQARKLALEHPDPADAALLLLDIREDAAAEAALVSGVQRLDGGAYYTLPELARTLEERSLMKGATAVYRALLTDLLARAHAKAYPYGAQYWMRLAAIAAAQPDLWPLEPHATFVETVRAAHARKARFWQCVKEAEMRGAGDE</sequence>
<evidence type="ECO:0000313" key="2">
    <source>
        <dbReference type="Proteomes" id="UP000521868"/>
    </source>
</evidence>
<dbReference type="Proteomes" id="UP000521868">
    <property type="component" value="Unassembled WGS sequence"/>
</dbReference>
<organism evidence="1 2">
    <name type="scientific">Ramlibacter lithotrophicus</name>
    <dbReference type="NCBI Taxonomy" id="2606681"/>
    <lineage>
        <taxon>Bacteria</taxon>
        <taxon>Pseudomonadati</taxon>
        <taxon>Pseudomonadota</taxon>
        <taxon>Betaproteobacteria</taxon>
        <taxon>Burkholderiales</taxon>
        <taxon>Comamonadaceae</taxon>
        <taxon>Ramlibacter</taxon>
    </lineage>
</organism>
<evidence type="ECO:0000313" key="1">
    <source>
        <dbReference type="EMBL" id="NKE65569.1"/>
    </source>
</evidence>
<protein>
    <submittedName>
        <fullName evidence="1">Uncharacterized protein</fullName>
    </submittedName>
</protein>
<reference evidence="1 2" key="1">
    <citation type="journal article" date="2020" name="Nature">
        <title>Bacterial chemolithoautotrophy via manganese oxidation.</title>
        <authorList>
            <person name="Yu H."/>
            <person name="Leadbetter J.R."/>
        </authorList>
    </citation>
    <scope>NUCLEOTIDE SEQUENCE [LARGE SCALE GENOMIC DNA]</scope>
    <source>
        <strain evidence="1 2">RBP-1</strain>
    </source>
</reference>
<proteinExistence type="predicted"/>
<keyword evidence="2" id="KW-1185">Reference proteome</keyword>
<dbReference type="EMBL" id="VTOX01000002">
    <property type="protein sequence ID" value="NKE65569.1"/>
    <property type="molecule type" value="Genomic_DNA"/>
</dbReference>
<comment type="caution">
    <text evidence="1">The sequence shown here is derived from an EMBL/GenBank/DDBJ whole genome shotgun (WGS) entry which is preliminary data.</text>
</comment>
<dbReference type="InterPro" id="IPR049245">
    <property type="entry name" value="DUF6880"/>
</dbReference>
<accession>A0A7X6DE91</accession>
<dbReference type="Pfam" id="PF21810">
    <property type="entry name" value="DUF6880"/>
    <property type="match status" value="1"/>
</dbReference>
<dbReference type="AlphaFoldDB" id="A0A7X6DE91"/>